<dbReference type="PANTHER" id="PTHR42760:SF40">
    <property type="entry name" value="3-OXOACYL-[ACYL-CARRIER-PROTEIN] REDUCTASE, CHLOROPLASTIC"/>
    <property type="match status" value="1"/>
</dbReference>
<organism evidence="3 4">
    <name type="scientific">Thermoanaerobacter kivui</name>
    <name type="common">Acetogenium kivui</name>
    <dbReference type="NCBI Taxonomy" id="2325"/>
    <lineage>
        <taxon>Bacteria</taxon>
        <taxon>Bacillati</taxon>
        <taxon>Bacillota</taxon>
        <taxon>Clostridia</taxon>
        <taxon>Thermoanaerobacterales</taxon>
        <taxon>Thermoanaerobacteraceae</taxon>
        <taxon>Thermoanaerobacter</taxon>
    </lineage>
</organism>
<dbReference type="AlphaFoldDB" id="A0A097AN73"/>
<reference evidence="4" key="1">
    <citation type="journal article" date="2015" name="Genome Announc.">
        <title>Whole-Genome Sequences of 80 Environmental and Clinical Isolates of Burkholderia pseudomallei.</title>
        <authorList>
            <person name="Johnson S.L."/>
            <person name="Baker A.L."/>
            <person name="Chain P.S."/>
            <person name="Currie B.J."/>
            <person name="Daligault H.E."/>
            <person name="Davenport K.W."/>
            <person name="Davis C.B."/>
            <person name="Inglis T.J."/>
            <person name="Kaestli M."/>
            <person name="Koren S."/>
            <person name="Mayo M."/>
            <person name="Merritt A.J."/>
            <person name="Price E.P."/>
            <person name="Sarovich D.S."/>
            <person name="Warner J."/>
            <person name="Rosovitz M.J."/>
        </authorList>
    </citation>
    <scope>NUCLEOTIDE SEQUENCE [LARGE SCALE GENOMIC DNA]</scope>
    <source>
        <strain evidence="4">DSM 2030</strain>
    </source>
</reference>
<dbReference type="PRINTS" id="PR00080">
    <property type="entry name" value="SDRFAMILY"/>
</dbReference>
<dbReference type="NCBIfam" id="NF009466">
    <property type="entry name" value="PRK12826.1-2"/>
    <property type="match status" value="1"/>
</dbReference>
<dbReference type="KEGG" id="tki:TKV_c00610"/>
<evidence type="ECO:0000313" key="3">
    <source>
        <dbReference type="EMBL" id="AIS51271.1"/>
    </source>
</evidence>
<dbReference type="FunFam" id="3.40.50.720:FF:000173">
    <property type="entry name" value="3-oxoacyl-[acyl-carrier protein] reductase"/>
    <property type="match status" value="1"/>
</dbReference>
<dbReference type="GO" id="GO:0004316">
    <property type="term" value="F:3-oxoacyl-[acyl-carrier-protein] reductase (NADPH) activity"/>
    <property type="evidence" value="ECO:0007669"/>
    <property type="project" value="UniProtKB-EC"/>
</dbReference>
<dbReference type="InterPro" id="IPR002347">
    <property type="entry name" value="SDR_fam"/>
</dbReference>
<dbReference type="InterPro" id="IPR036291">
    <property type="entry name" value="NAD(P)-bd_dom_sf"/>
</dbReference>
<evidence type="ECO:0000256" key="1">
    <source>
        <dbReference type="ARBA" id="ARBA00006484"/>
    </source>
</evidence>
<dbReference type="RefSeq" id="WP_003869939.1">
    <property type="nucleotide sequence ID" value="NZ_CP009170.1"/>
</dbReference>
<dbReference type="GO" id="GO:0030497">
    <property type="term" value="P:fatty acid elongation"/>
    <property type="evidence" value="ECO:0007669"/>
    <property type="project" value="TreeGrafter"/>
</dbReference>
<evidence type="ECO:0000313" key="4">
    <source>
        <dbReference type="Proteomes" id="UP000029669"/>
    </source>
</evidence>
<dbReference type="EC" id="1.1.1.100" evidence="3"/>
<dbReference type="NCBIfam" id="NF047420">
    <property type="entry name" value="EF_P_mod_YmfI"/>
    <property type="match status" value="1"/>
</dbReference>
<dbReference type="Gene3D" id="3.40.50.720">
    <property type="entry name" value="NAD(P)-binding Rossmann-like Domain"/>
    <property type="match status" value="1"/>
</dbReference>
<protein>
    <submittedName>
        <fullName evidence="3">3-oxoacyl-[acyl-carrier-protein] reductase FabG</fullName>
        <ecNumber evidence="3">1.1.1.100</ecNumber>
    </submittedName>
</protein>
<dbReference type="PRINTS" id="PR00081">
    <property type="entry name" value="GDHRDH"/>
</dbReference>
<keyword evidence="4" id="KW-1185">Reference proteome</keyword>
<comment type="similarity">
    <text evidence="1">Belongs to the short-chain dehydrogenases/reductases (SDR) family.</text>
</comment>
<dbReference type="PROSITE" id="PS00061">
    <property type="entry name" value="ADH_SHORT"/>
    <property type="match status" value="1"/>
</dbReference>
<sequence>MLNGKVAIVTGGAGDIGREICIELAKEGASIAIHYNNSYEQAVKLREYIKSNFSYAEIFKADISDRQQVDNMIDSIYNKFGRIDYLINNAGIAQIKPFIEITEEDWDRMMNVNLKGLFNCTQSVLRHMLPQKHGSIINISSIWGISGASCEVHYSASKGGIIAFTKALAKELGPSKIRVNCIAPGVIDTRMNNILNREEKKHLIEDIPLMSIGKPQDVANAVLFLLSDKANFITGQVITVDGGFI</sequence>
<dbReference type="Pfam" id="PF13561">
    <property type="entry name" value="adh_short_C2"/>
    <property type="match status" value="1"/>
</dbReference>
<dbReference type="Proteomes" id="UP000029669">
    <property type="component" value="Chromosome"/>
</dbReference>
<dbReference type="PANTHER" id="PTHR42760">
    <property type="entry name" value="SHORT-CHAIN DEHYDROGENASES/REDUCTASES FAMILY MEMBER"/>
    <property type="match status" value="1"/>
</dbReference>
<dbReference type="EMBL" id="CP009170">
    <property type="protein sequence ID" value="AIS51271.1"/>
    <property type="molecule type" value="Genomic_DNA"/>
</dbReference>
<dbReference type="eggNOG" id="COG1028">
    <property type="taxonomic scope" value="Bacteria"/>
</dbReference>
<dbReference type="InterPro" id="IPR020904">
    <property type="entry name" value="Sc_DH/Rdtase_CS"/>
</dbReference>
<proteinExistence type="inferred from homology"/>
<dbReference type="NCBIfam" id="NF005559">
    <property type="entry name" value="PRK07231.1"/>
    <property type="match status" value="1"/>
</dbReference>
<dbReference type="OrthoDB" id="9803333at2"/>
<dbReference type="HOGENOM" id="CLU_010194_1_3_9"/>
<dbReference type="SUPFAM" id="SSF51735">
    <property type="entry name" value="NAD(P)-binding Rossmann-fold domains"/>
    <property type="match status" value="1"/>
</dbReference>
<name>A0A097AN73_THEKI</name>
<dbReference type="STRING" id="2325.TKV_c00610"/>
<gene>
    <name evidence="3" type="primary">fabG1</name>
    <name evidence="3" type="ORF">TKV_c00610</name>
</gene>
<keyword evidence="2 3" id="KW-0560">Oxidoreductase</keyword>
<accession>A0A097AN73</accession>
<evidence type="ECO:0000256" key="2">
    <source>
        <dbReference type="ARBA" id="ARBA00023002"/>
    </source>
</evidence>